<keyword evidence="4 6" id="KW-1133">Transmembrane helix</keyword>
<keyword evidence="2" id="KW-0132">Cell division</keyword>
<evidence type="ECO:0000256" key="1">
    <source>
        <dbReference type="ARBA" id="ARBA00022475"/>
    </source>
</evidence>
<dbReference type="HOGENOM" id="CLU_063194_0_0_9"/>
<evidence type="ECO:0000256" key="5">
    <source>
        <dbReference type="ARBA" id="ARBA00023306"/>
    </source>
</evidence>
<evidence type="ECO:0000256" key="4">
    <source>
        <dbReference type="ARBA" id="ARBA00022989"/>
    </source>
</evidence>
<dbReference type="Proteomes" id="UP000003527">
    <property type="component" value="Unassembled WGS sequence"/>
</dbReference>
<feature type="transmembrane region" description="Helical" evidence="6">
    <location>
        <begin position="16"/>
        <end position="33"/>
    </location>
</feature>
<name>G9WVX8_9FIRM</name>
<proteinExistence type="predicted"/>
<dbReference type="PANTHER" id="PTHR37820:SF1">
    <property type="entry name" value="CELL DIVISION PROTEIN FTSQ"/>
    <property type="match status" value="1"/>
</dbReference>
<organism evidence="7 8">
    <name type="scientific">Oribacterium asaccharolyticum ACB7</name>
    <dbReference type="NCBI Taxonomy" id="796944"/>
    <lineage>
        <taxon>Bacteria</taxon>
        <taxon>Bacillati</taxon>
        <taxon>Bacillota</taxon>
        <taxon>Clostridia</taxon>
        <taxon>Lachnospirales</taxon>
        <taxon>Lachnospiraceae</taxon>
        <taxon>Oribacterium</taxon>
    </lineage>
</organism>
<evidence type="ECO:0000256" key="3">
    <source>
        <dbReference type="ARBA" id="ARBA00022692"/>
    </source>
</evidence>
<comment type="caution">
    <text evidence="7">The sequence shown here is derived from an EMBL/GenBank/DDBJ whole genome shotgun (WGS) entry which is preliminary data.</text>
</comment>
<dbReference type="InterPro" id="IPR050487">
    <property type="entry name" value="FtsQ_DivIB"/>
</dbReference>
<sequence length="247" mass="28660">MRDRKESRERKKKKELSLYGILLLFLLLIMLFLSTRVHEINVIGNEQYTKEELVNMILSKDLDYNSLYAFVEDRIRPHKSLPFIEKYELHWKSPFSLEIIVYEKNMVGYVEYMSSNLYFDGDGVVVESTQKKLPGIPKITGLSFSKVSLYKALPVENKAIFQDILNLSSALRQEKIECDHIDYSASSTATLYIGEIKVLLGDHEDMEQKLMSLKDILPALAGRKGTLDLSKYRGRKEKEAYVFKEEK</sequence>
<keyword evidence="3 6" id="KW-0812">Transmembrane</keyword>
<protein>
    <recommendedName>
        <fullName evidence="9">POTRA domain-containing protein</fullName>
    </recommendedName>
</protein>
<accession>G9WVX8</accession>
<dbReference type="PATRIC" id="fig|796944.3.peg.1795"/>
<evidence type="ECO:0008006" key="9">
    <source>
        <dbReference type="Google" id="ProtNLM"/>
    </source>
</evidence>
<keyword evidence="8" id="KW-1185">Reference proteome</keyword>
<dbReference type="RefSeq" id="WP_009536873.1">
    <property type="nucleotide sequence ID" value="NZ_JH414505.1"/>
</dbReference>
<keyword evidence="5" id="KW-0131">Cell cycle</keyword>
<dbReference type="GO" id="GO:0051301">
    <property type="term" value="P:cell division"/>
    <property type="evidence" value="ECO:0007669"/>
    <property type="project" value="UniProtKB-KW"/>
</dbReference>
<dbReference type="EMBL" id="AFZD01000018">
    <property type="protein sequence ID" value="EHL10915.1"/>
    <property type="molecule type" value="Genomic_DNA"/>
</dbReference>
<evidence type="ECO:0000256" key="6">
    <source>
        <dbReference type="SAM" id="Phobius"/>
    </source>
</evidence>
<keyword evidence="6" id="KW-0472">Membrane</keyword>
<evidence type="ECO:0000256" key="2">
    <source>
        <dbReference type="ARBA" id="ARBA00022618"/>
    </source>
</evidence>
<evidence type="ECO:0000313" key="7">
    <source>
        <dbReference type="EMBL" id="EHL10915.1"/>
    </source>
</evidence>
<keyword evidence="1" id="KW-1003">Cell membrane</keyword>
<dbReference type="PANTHER" id="PTHR37820">
    <property type="entry name" value="CELL DIVISION PROTEIN DIVIB"/>
    <property type="match status" value="1"/>
</dbReference>
<evidence type="ECO:0000313" key="8">
    <source>
        <dbReference type="Proteomes" id="UP000003527"/>
    </source>
</evidence>
<gene>
    <name evidence="7" type="ORF">HMPREF9624_01062</name>
</gene>
<reference evidence="7 8" key="1">
    <citation type="submission" date="2011-08" db="EMBL/GenBank/DDBJ databases">
        <title>The Genome Sequence of Oribacterium sp. ACB7.</title>
        <authorList>
            <consortium name="The Broad Institute Genome Sequencing Platform"/>
            <person name="Earl A."/>
            <person name="Ward D."/>
            <person name="Feldgarden M."/>
            <person name="Gevers D."/>
            <person name="Sizova M."/>
            <person name="Hazen A."/>
            <person name="Epstein S."/>
            <person name="Young S.K."/>
            <person name="Zeng Q."/>
            <person name="Gargeya S."/>
            <person name="Fitzgerald M."/>
            <person name="Haas B."/>
            <person name="Abouelleil A."/>
            <person name="Alvarado L."/>
            <person name="Arachchi H.M."/>
            <person name="Berlin A."/>
            <person name="Brown A."/>
            <person name="Chapman S.B."/>
            <person name="Chen Z."/>
            <person name="Dunbar C."/>
            <person name="Freedman E."/>
            <person name="Gearin G."/>
            <person name="Gellesch M."/>
            <person name="Goldberg J."/>
            <person name="Griggs A."/>
            <person name="Gujja S."/>
            <person name="Heiman D."/>
            <person name="Howarth C."/>
            <person name="Larson L."/>
            <person name="Lui A."/>
            <person name="MacDonald P.J.P."/>
            <person name="Montmayeur A."/>
            <person name="Murphy C."/>
            <person name="Neiman D."/>
            <person name="Pearson M."/>
            <person name="Priest M."/>
            <person name="Roberts A."/>
            <person name="Saif S."/>
            <person name="Shea T."/>
            <person name="Shenoy N."/>
            <person name="Sisk P."/>
            <person name="Stolte C."/>
            <person name="Sykes S."/>
            <person name="Wortman J."/>
            <person name="Nusbaum C."/>
            <person name="Birren B."/>
        </authorList>
    </citation>
    <scope>NUCLEOTIDE SEQUENCE [LARGE SCALE GENOMIC DNA]</scope>
    <source>
        <strain evidence="7 8">ACB7</strain>
    </source>
</reference>
<dbReference type="GO" id="GO:0005886">
    <property type="term" value="C:plasma membrane"/>
    <property type="evidence" value="ECO:0007669"/>
    <property type="project" value="TreeGrafter"/>
</dbReference>
<dbReference type="AlphaFoldDB" id="G9WVX8"/>